<keyword evidence="3 5" id="KW-0863">Zinc-finger</keyword>
<feature type="compositionally biased region" description="Basic residues" evidence="6">
    <location>
        <begin position="108"/>
        <end position="117"/>
    </location>
</feature>
<protein>
    <recommendedName>
        <fullName evidence="7">C3H1-type domain-containing protein</fullName>
    </recommendedName>
</protein>
<dbReference type="RefSeq" id="XP_002785044.1">
    <property type="nucleotide sequence ID" value="XM_002784998.1"/>
</dbReference>
<feature type="domain" description="C3H1-type" evidence="7">
    <location>
        <begin position="43"/>
        <end position="70"/>
    </location>
</feature>
<dbReference type="AlphaFoldDB" id="C5KFC1"/>
<accession>C5KFC1</accession>
<proteinExistence type="predicted"/>
<evidence type="ECO:0000313" key="9">
    <source>
        <dbReference type="Proteomes" id="UP000007800"/>
    </source>
</evidence>
<dbReference type="Gene3D" id="4.10.1000.10">
    <property type="entry name" value="Zinc finger, CCCH-type"/>
    <property type="match status" value="2"/>
</dbReference>
<name>C5KFC1_PERM5</name>
<feature type="domain" description="C3H1-type" evidence="7">
    <location>
        <begin position="188"/>
        <end position="215"/>
    </location>
</feature>
<keyword evidence="2" id="KW-0677">Repeat</keyword>
<dbReference type="SUPFAM" id="SSF90229">
    <property type="entry name" value="CCCH zinc finger"/>
    <property type="match status" value="2"/>
</dbReference>
<organism evidence="9">
    <name type="scientific">Perkinsus marinus (strain ATCC 50983 / TXsc)</name>
    <dbReference type="NCBI Taxonomy" id="423536"/>
    <lineage>
        <taxon>Eukaryota</taxon>
        <taxon>Sar</taxon>
        <taxon>Alveolata</taxon>
        <taxon>Perkinsozoa</taxon>
        <taxon>Perkinsea</taxon>
        <taxon>Perkinsida</taxon>
        <taxon>Perkinsidae</taxon>
        <taxon>Perkinsus</taxon>
    </lineage>
</organism>
<sequence length="303" mass="32230">ACSYAHGPQELRPDVAAGGGSGSIMDGGASSMPMGSAPPNNPYYKTRMCQAFQQGLCQKGAYCNYAHGADEMAYYGGGVSGVLAGAGGDLPKGAVSANDIRLAEKRRFEKKRHHHNASSRSDYSSDSNSSSSEDETDRRIRELQQRLGLGHNGVNTLPGSNGPMGPPVAAGMGMMGQQVSIQAPAPRRYRTELCKHFMEGKCGYGEHCSYAHSMEEIRQHVAGNLPASSPIQTSIQQSNSMTGQPLAQPQFNIASSVSLLESARSDQSTKRSQLGHGHHHQKDKKLRTSSGAPAAVKICLDDL</sequence>
<dbReference type="InParanoid" id="C5KFC1"/>
<feature type="compositionally biased region" description="Basic residues" evidence="6">
    <location>
        <begin position="276"/>
        <end position="287"/>
    </location>
</feature>
<dbReference type="InterPro" id="IPR000571">
    <property type="entry name" value="Znf_CCCH"/>
</dbReference>
<feature type="compositionally biased region" description="Low complexity" evidence="6">
    <location>
        <begin position="118"/>
        <end position="131"/>
    </location>
</feature>
<gene>
    <name evidence="8" type="ORF">Pmar_PMAR011353</name>
</gene>
<keyword evidence="9" id="KW-1185">Reference proteome</keyword>
<feature type="region of interest" description="Disordered" evidence="6">
    <location>
        <begin position="107"/>
        <end position="139"/>
    </location>
</feature>
<dbReference type="Proteomes" id="UP000007800">
    <property type="component" value="Unassembled WGS sequence"/>
</dbReference>
<reference evidence="8 9" key="1">
    <citation type="submission" date="2008-07" db="EMBL/GenBank/DDBJ databases">
        <authorList>
            <person name="El-Sayed N."/>
            <person name="Caler E."/>
            <person name="Inman J."/>
            <person name="Amedeo P."/>
            <person name="Hass B."/>
            <person name="Wortman J."/>
        </authorList>
    </citation>
    <scope>NUCLEOTIDE SEQUENCE [LARGE SCALE GENOMIC DNA]</scope>
    <source>
        <strain evidence="9">ATCC 50983 / TXsc</strain>
    </source>
</reference>
<dbReference type="InterPro" id="IPR045877">
    <property type="entry name" value="ZFP36-like"/>
</dbReference>
<evidence type="ECO:0000259" key="7">
    <source>
        <dbReference type="PROSITE" id="PS50103"/>
    </source>
</evidence>
<dbReference type="PANTHER" id="PTHR12547:SF18">
    <property type="entry name" value="PROTEIN TIS11"/>
    <property type="match status" value="1"/>
</dbReference>
<dbReference type="SMART" id="SM00356">
    <property type="entry name" value="ZnF_C3H1"/>
    <property type="match status" value="2"/>
</dbReference>
<feature type="zinc finger region" description="C3H1-type" evidence="5">
    <location>
        <begin position="188"/>
        <end position="215"/>
    </location>
</feature>
<feature type="zinc finger region" description="C3H1-type" evidence="5">
    <location>
        <begin position="43"/>
        <end position="70"/>
    </location>
</feature>
<evidence type="ECO:0000256" key="5">
    <source>
        <dbReference type="PROSITE-ProRule" id="PRU00723"/>
    </source>
</evidence>
<evidence type="ECO:0000313" key="8">
    <source>
        <dbReference type="EMBL" id="EER16840.1"/>
    </source>
</evidence>
<evidence type="ECO:0000256" key="2">
    <source>
        <dbReference type="ARBA" id="ARBA00022737"/>
    </source>
</evidence>
<evidence type="ECO:0000256" key="1">
    <source>
        <dbReference type="ARBA" id="ARBA00022723"/>
    </source>
</evidence>
<feature type="region of interest" description="Disordered" evidence="6">
    <location>
        <begin position="262"/>
        <end position="291"/>
    </location>
</feature>
<dbReference type="EMBL" id="GG672711">
    <property type="protein sequence ID" value="EER16840.1"/>
    <property type="molecule type" value="Genomic_DNA"/>
</dbReference>
<keyword evidence="1 5" id="KW-0479">Metal-binding</keyword>
<keyword evidence="4 5" id="KW-0862">Zinc</keyword>
<feature type="non-terminal residue" evidence="8">
    <location>
        <position position="1"/>
    </location>
</feature>
<dbReference type="Pfam" id="PF00642">
    <property type="entry name" value="zf-CCCH"/>
    <property type="match status" value="2"/>
</dbReference>
<evidence type="ECO:0000256" key="3">
    <source>
        <dbReference type="ARBA" id="ARBA00022771"/>
    </source>
</evidence>
<dbReference type="GeneID" id="9052843"/>
<dbReference type="InterPro" id="IPR036855">
    <property type="entry name" value="Znf_CCCH_sf"/>
</dbReference>
<dbReference type="PANTHER" id="PTHR12547">
    <property type="entry name" value="CCCH ZINC FINGER/TIS11-RELATED"/>
    <property type="match status" value="1"/>
</dbReference>
<evidence type="ECO:0000256" key="6">
    <source>
        <dbReference type="SAM" id="MobiDB-lite"/>
    </source>
</evidence>
<dbReference type="OrthoDB" id="410307at2759"/>
<evidence type="ECO:0000256" key="4">
    <source>
        <dbReference type="ARBA" id="ARBA00022833"/>
    </source>
</evidence>
<dbReference type="GO" id="GO:0008270">
    <property type="term" value="F:zinc ion binding"/>
    <property type="evidence" value="ECO:0007669"/>
    <property type="project" value="UniProtKB-KW"/>
</dbReference>
<dbReference type="PROSITE" id="PS50103">
    <property type="entry name" value="ZF_C3H1"/>
    <property type="match status" value="2"/>
</dbReference>
<dbReference type="GO" id="GO:0003729">
    <property type="term" value="F:mRNA binding"/>
    <property type="evidence" value="ECO:0007669"/>
    <property type="project" value="InterPro"/>
</dbReference>